<dbReference type="AlphaFoldDB" id="A0A6G1BL71"/>
<protein>
    <submittedName>
        <fullName evidence="2">Uncharacterized protein</fullName>
    </submittedName>
</protein>
<feature type="region of interest" description="Disordered" evidence="1">
    <location>
        <begin position="1"/>
        <end position="30"/>
    </location>
</feature>
<proteinExistence type="predicted"/>
<accession>A0A6G1BL71</accession>
<dbReference type="Proteomes" id="UP000479710">
    <property type="component" value="Unassembled WGS sequence"/>
</dbReference>
<evidence type="ECO:0000313" key="3">
    <source>
        <dbReference type="Proteomes" id="UP000479710"/>
    </source>
</evidence>
<keyword evidence="3" id="KW-1185">Reference proteome</keyword>
<comment type="caution">
    <text evidence="2">The sequence shown here is derived from an EMBL/GenBank/DDBJ whole genome shotgun (WGS) entry which is preliminary data.</text>
</comment>
<sequence length="60" mass="6572">MVTIGCERRRDKDDTTDSVHRSPTPNAARDLHPVLVAPSLLSVKSSRAALLIMLTTSLEK</sequence>
<organism evidence="2 3">
    <name type="scientific">Oryza meyeriana var. granulata</name>
    <dbReference type="NCBI Taxonomy" id="110450"/>
    <lineage>
        <taxon>Eukaryota</taxon>
        <taxon>Viridiplantae</taxon>
        <taxon>Streptophyta</taxon>
        <taxon>Embryophyta</taxon>
        <taxon>Tracheophyta</taxon>
        <taxon>Spermatophyta</taxon>
        <taxon>Magnoliopsida</taxon>
        <taxon>Liliopsida</taxon>
        <taxon>Poales</taxon>
        <taxon>Poaceae</taxon>
        <taxon>BOP clade</taxon>
        <taxon>Oryzoideae</taxon>
        <taxon>Oryzeae</taxon>
        <taxon>Oryzinae</taxon>
        <taxon>Oryza</taxon>
        <taxon>Oryza meyeriana</taxon>
    </lineage>
</organism>
<evidence type="ECO:0000313" key="2">
    <source>
        <dbReference type="EMBL" id="KAF0888551.1"/>
    </source>
</evidence>
<feature type="compositionally biased region" description="Basic and acidic residues" evidence="1">
    <location>
        <begin position="1"/>
        <end position="20"/>
    </location>
</feature>
<dbReference type="EMBL" id="SPHZ02000012">
    <property type="protein sequence ID" value="KAF0888551.1"/>
    <property type="molecule type" value="Genomic_DNA"/>
</dbReference>
<evidence type="ECO:0000256" key="1">
    <source>
        <dbReference type="SAM" id="MobiDB-lite"/>
    </source>
</evidence>
<name>A0A6G1BL71_9ORYZ</name>
<gene>
    <name evidence="2" type="ORF">E2562_014758</name>
</gene>
<reference evidence="2 3" key="1">
    <citation type="submission" date="2019-11" db="EMBL/GenBank/DDBJ databases">
        <title>Whole genome sequence of Oryza granulata.</title>
        <authorList>
            <person name="Li W."/>
        </authorList>
    </citation>
    <scope>NUCLEOTIDE SEQUENCE [LARGE SCALE GENOMIC DNA]</scope>
    <source>
        <strain evidence="3">cv. Menghai</strain>
        <tissue evidence="2">Leaf</tissue>
    </source>
</reference>